<dbReference type="GO" id="GO:0009279">
    <property type="term" value="C:cell outer membrane"/>
    <property type="evidence" value="ECO:0007669"/>
    <property type="project" value="UniProtKB-SubCell"/>
</dbReference>
<dbReference type="InterPro" id="IPR036942">
    <property type="entry name" value="Beta-barrel_TonB_sf"/>
</dbReference>
<dbReference type="OrthoDB" id="8727862at2"/>
<evidence type="ECO:0000256" key="5">
    <source>
        <dbReference type="ARBA" id="ARBA00023136"/>
    </source>
</evidence>
<feature type="chain" id="PRO_5014860492" evidence="8">
    <location>
        <begin position="29"/>
        <end position="994"/>
    </location>
</feature>
<comment type="similarity">
    <text evidence="2 7">Belongs to the TonB-dependent receptor family.</text>
</comment>
<evidence type="ECO:0000259" key="10">
    <source>
        <dbReference type="Pfam" id="PF07715"/>
    </source>
</evidence>
<keyword evidence="4 7" id="KW-0798">TonB box</keyword>
<keyword evidence="11" id="KW-0675">Receptor</keyword>
<dbReference type="InterPro" id="IPR037066">
    <property type="entry name" value="Plug_dom_sf"/>
</dbReference>
<comment type="subcellular location">
    <subcellularLocation>
        <location evidence="1 7">Cell outer membrane</location>
    </subcellularLocation>
</comment>
<dbReference type="EMBL" id="POSP01000003">
    <property type="protein sequence ID" value="PND37621.1"/>
    <property type="molecule type" value="Genomic_DNA"/>
</dbReference>
<feature type="signal peptide" evidence="8">
    <location>
        <begin position="1"/>
        <end position="28"/>
    </location>
</feature>
<evidence type="ECO:0000256" key="1">
    <source>
        <dbReference type="ARBA" id="ARBA00004442"/>
    </source>
</evidence>
<dbReference type="Pfam" id="PF07715">
    <property type="entry name" value="Plug"/>
    <property type="match status" value="1"/>
</dbReference>
<dbReference type="SUPFAM" id="SSF56935">
    <property type="entry name" value="Porins"/>
    <property type="match status" value="1"/>
</dbReference>
<dbReference type="InterPro" id="IPR000531">
    <property type="entry name" value="Beta-barrel_TonB"/>
</dbReference>
<keyword evidence="12" id="KW-1185">Reference proteome</keyword>
<evidence type="ECO:0000256" key="6">
    <source>
        <dbReference type="ARBA" id="ARBA00023237"/>
    </source>
</evidence>
<dbReference type="AlphaFoldDB" id="A0A2N8KW05"/>
<evidence type="ECO:0000256" key="3">
    <source>
        <dbReference type="ARBA" id="ARBA00022729"/>
    </source>
</evidence>
<dbReference type="Pfam" id="PF00593">
    <property type="entry name" value="TonB_dep_Rec_b-barrel"/>
    <property type="match status" value="1"/>
</dbReference>
<evidence type="ECO:0000313" key="11">
    <source>
        <dbReference type="EMBL" id="PND37621.1"/>
    </source>
</evidence>
<dbReference type="Proteomes" id="UP000235916">
    <property type="component" value="Unassembled WGS sequence"/>
</dbReference>
<feature type="domain" description="TonB-dependent receptor plug" evidence="10">
    <location>
        <begin position="64"/>
        <end position="171"/>
    </location>
</feature>
<proteinExistence type="inferred from homology"/>
<dbReference type="InterPro" id="IPR012910">
    <property type="entry name" value="Plug_dom"/>
</dbReference>
<comment type="caution">
    <text evidence="11">The sequence shown here is derived from an EMBL/GenBank/DDBJ whole genome shotgun (WGS) entry which is preliminary data.</text>
</comment>
<keyword evidence="6" id="KW-0998">Cell outer membrane</keyword>
<dbReference type="PANTHER" id="PTHR40980:SF3">
    <property type="entry name" value="TONB-DEPENDENT RECEPTOR-LIKE BETA-BARREL DOMAIN-CONTAINING PROTEIN"/>
    <property type="match status" value="1"/>
</dbReference>
<dbReference type="InterPro" id="IPR010104">
    <property type="entry name" value="TonB_rcpt_bac"/>
</dbReference>
<evidence type="ECO:0000313" key="12">
    <source>
        <dbReference type="Proteomes" id="UP000235916"/>
    </source>
</evidence>
<keyword evidence="5 7" id="KW-0472">Membrane</keyword>
<dbReference type="PANTHER" id="PTHR40980">
    <property type="entry name" value="PLUG DOMAIN-CONTAINING PROTEIN"/>
    <property type="match status" value="1"/>
</dbReference>
<keyword evidence="3 8" id="KW-0732">Signal</keyword>
<evidence type="ECO:0000256" key="8">
    <source>
        <dbReference type="SAM" id="SignalP"/>
    </source>
</evidence>
<dbReference type="Gene3D" id="2.40.170.20">
    <property type="entry name" value="TonB-dependent receptor, beta-barrel domain"/>
    <property type="match status" value="1"/>
</dbReference>
<sequence length="994" mass="107292">MRNPRPVTRLSRSASAVGLLVASLGAQAQQATPPADTNKAQLDAVVVTGIRQSLETSLNLKRNARGLVDGIVAEDIGKFPDANLAESMQRISGVSIDRSNGEGSKVTVRGVGPDFNLVLLNGRQMPASSIGSTFASNSRSFDFANLASEGVAALEVYKTSRAESPTGGIGATINIKTARPLDNKQRLASVGVKLVSDDSNKRLPDSLSGSQLTPEVSGIYSDVSADGRFGIALVGSIQKRNGGYNQAAVDAGWRTFKGDEQNWGTIPLPGQPGADKITNRPKPTDLYVVPQELRYSLNAFERTRTNGQLVLQFRPVQDVTATVDHTYSENKIHSKRSELSAWFNFGPSSSSWTNGPIAAPLTYTETYPANGPADVAMAGSIFGTKNKNQSTGVNLAWKASQALSLEFDAHHSTATSGADSPFGSNSTLGVSMYNRASASADFSQKFPVLSIGLAGDPAASPSLLQVTGSSFRNSYMRNQIDQAQFKGKYVLSESSGLDFGVGMTKVKNRTAFANVQQDDWGGHNKPSDYPDTLWQAAQLQSYFGHSLGSNGSNLFNNFYLWDFNAVRAAAIKADGSDKWFVPSYNFTDDRRTQEKSSSAFIQYGKDWEWGVPMNATIGLRYERTEVNSQALVPKVTGINWVSANEFALVKGAADFTALSGKYNYVLPSIDWEAELSDKVKIRASYGETIGRPDWGAIQGGITLSDFRVNGGSGSQGNPSLKPLLSKNFDFSAEYYYAKSSYASLSLFRKNISNFIGTSSSQATPAGLTSPIGGALYNEAVSKNCPTKDAACIRNYILNTYNGSKGVVRTGFDGNGNPLGTIAGQVGDPQASFTITAPTNQRSDSIKGMEFNIQHAFGKSGFGLAANYTWVRSGLKYDNLNLKEQNALLGLSNSSNLVGFYEDDKYSARVAYNWRGEFLSSTSADVFGSAGPAYTEAYGQWDLSLGYKFNKKLSFNFEALNLNDGTQRVHGRAKEETLYFTQTGRRYMLAARYAF</sequence>
<name>A0A2N8KW05_9BURK</name>
<reference evidence="11 12" key="1">
    <citation type="submission" date="2018-01" db="EMBL/GenBank/DDBJ databases">
        <title>Draft genome sequence of Paucibacter aquatile CR182 isolated from freshwater of the Nakdong River.</title>
        <authorList>
            <person name="Choi A."/>
            <person name="Chung E.J."/>
        </authorList>
    </citation>
    <scope>NUCLEOTIDE SEQUENCE [LARGE SCALE GENOMIC DNA]</scope>
    <source>
        <strain evidence="11 12">CR182</strain>
    </source>
</reference>
<gene>
    <name evidence="11" type="ORF">C1O66_08840</name>
</gene>
<protein>
    <submittedName>
        <fullName evidence="11">TonB-dependent receptor</fullName>
    </submittedName>
</protein>
<evidence type="ECO:0000256" key="4">
    <source>
        <dbReference type="ARBA" id="ARBA00023077"/>
    </source>
</evidence>
<evidence type="ECO:0000256" key="7">
    <source>
        <dbReference type="RuleBase" id="RU003357"/>
    </source>
</evidence>
<dbReference type="PROSITE" id="PS01156">
    <property type="entry name" value="TONB_DEPENDENT_REC_2"/>
    <property type="match status" value="1"/>
</dbReference>
<organism evidence="11 12">
    <name type="scientific">Kinneretia aquatilis</name>
    <dbReference type="NCBI Taxonomy" id="2070761"/>
    <lineage>
        <taxon>Bacteria</taxon>
        <taxon>Pseudomonadati</taxon>
        <taxon>Pseudomonadota</taxon>
        <taxon>Betaproteobacteria</taxon>
        <taxon>Burkholderiales</taxon>
        <taxon>Sphaerotilaceae</taxon>
        <taxon>Roseateles</taxon>
    </lineage>
</organism>
<dbReference type="RefSeq" id="WP_102767539.1">
    <property type="nucleotide sequence ID" value="NZ_POSP01000003.1"/>
</dbReference>
<accession>A0A2N8KW05</accession>
<dbReference type="NCBIfam" id="TIGR01782">
    <property type="entry name" value="TonB-Xanth-Caul"/>
    <property type="match status" value="1"/>
</dbReference>
<evidence type="ECO:0000259" key="9">
    <source>
        <dbReference type="Pfam" id="PF00593"/>
    </source>
</evidence>
<evidence type="ECO:0000256" key="2">
    <source>
        <dbReference type="ARBA" id="ARBA00009810"/>
    </source>
</evidence>
<dbReference type="InterPro" id="IPR010917">
    <property type="entry name" value="TonB_rcpt_CS"/>
</dbReference>
<dbReference type="Gene3D" id="2.170.130.10">
    <property type="entry name" value="TonB-dependent receptor, plug domain"/>
    <property type="match status" value="1"/>
</dbReference>
<feature type="domain" description="TonB-dependent receptor-like beta-barrel" evidence="9">
    <location>
        <begin position="433"/>
        <end position="961"/>
    </location>
</feature>